<feature type="transmembrane region" description="Helical" evidence="5">
    <location>
        <begin position="229"/>
        <end position="246"/>
    </location>
</feature>
<protein>
    <recommendedName>
        <fullName evidence="8">RTA1 domain protein</fullName>
    </recommendedName>
</protein>
<dbReference type="AlphaFoldDB" id="A0AAN6EZG7"/>
<evidence type="ECO:0000313" key="7">
    <source>
        <dbReference type="Proteomes" id="UP001161757"/>
    </source>
</evidence>
<dbReference type="Pfam" id="PF04479">
    <property type="entry name" value="RTA1"/>
    <property type="match status" value="1"/>
</dbReference>
<feature type="transmembrane region" description="Helical" evidence="5">
    <location>
        <begin position="20"/>
        <end position="42"/>
    </location>
</feature>
<evidence type="ECO:0000256" key="1">
    <source>
        <dbReference type="ARBA" id="ARBA00004141"/>
    </source>
</evidence>
<reference evidence="6" key="1">
    <citation type="submission" date="2023-01" db="EMBL/GenBank/DDBJ databases">
        <title>Exophiala dermititidis isolated from Cystic Fibrosis Patient.</title>
        <authorList>
            <person name="Kurbessoian T."/>
            <person name="Crocker A."/>
            <person name="Murante D."/>
            <person name="Hogan D.A."/>
            <person name="Stajich J.E."/>
        </authorList>
    </citation>
    <scope>NUCLEOTIDE SEQUENCE</scope>
    <source>
        <strain evidence="6">Ex8</strain>
    </source>
</reference>
<keyword evidence="3 5" id="KW-1133">Transmembrane helix</keyword>
<evidence type="ECO:0000256" key="2">
    <source>
        <dbReference type="ARBA" id="ARBA00022692"/>
    </source>
</evidence>
<dbReference type="PANTHER" id="PTHR31465:SF27">
    <property type="entry name" value="DOMAIN PROTEIN, PUTATIVE (AFU_ORTHOLOGUE AFUA_3G01030)-RELATED"/>
    <property type="match status" value="1"/>
</dbReference>
<feature type="transmembrane region" description="Helical" evidence="5">
    <location>
        <begin position="80"/>
        <end position="104"/>
    </location>
</feature>
<accession>A0AAN6EZG7</accession>
<sequence length="325" mass="36469">MVVQLKPVAGTDDVYLWKYLPSIPAAVIFVILFSVVMAAHLWRMVRTRTWFCSAFAVGGIFQVIGYLVRVYSYYHTDDIAPYTIQICLILLAPVLYSASIYMVLSRLIRCVSGGERLSLIRPTSRLTKIFVCGDIVSLSVQGNGAGLTVHQDKQKLGQGIVVAGLFLQLLLFGVFVAVALLFHMRMRRRVNDHDGDGDDASDDRDLAVIMATMTRTRTRTNGSPPWRQGLFMLYACSALIMIRSIFRVVEYLSGVDGYLLSREWPMYAFDAGPMWAVQVIFLVWFPHRFQFGGKRATDDLSSPGMEDGDGDGNLLLQTRRNGMQK</sequence>
<comment type="caution">
    <text evidence="6">The sequence shown here is derived from an EMBL/GenBank/DDBJ whole genome shotgun (WGS) entry which is preliminary data.</text>
</comment>
<evidence type="ECO:0000256" key="4">
    <source>
        <dbReference type="ARBA" id="ARBA00023136"/>
    </source>
</evidence>
<evidence type="ECO:0000313" key="6">
    <source>
        <dbReference type="EMBL" id="KAJ8994596.1"/>
    </source>
</evidence>
<organism evidence="6 7">
    <name type="scientific">Exophiala dermatitidis</name>
    <name type="common">Black yeast-like fungus</name>
    <name type="synonym">Wangiella dermatitidis</name>
    <dbReference type="NCBI Taxonomy" id="5970"/>
    <lineage>
        <taxon>Eukaryota</taxon>
        <taxon>Fungi</taxon>
        <taxon>Dikarya</taxon>
        <taxon>Ascomycota</taxon>
        <taxon>Pezizomycotina</taxon>
        <taxon>Eurotiomycetes</taxon>
        <taxon>Chaetothyriomycetidae</taxon>
        <taxon>Chaetothyriales</taxon>
        <taxon>Herpotrichiellaceae</taxon>
        <taxon>Exophiala</taxon>
    </lineage>
</organism>
<evidence type="ECO:0000256" key="3">
    <source>
        <dbReference type="ARBA" id="ARBA00022989"/>
    </source>
</evidence>
<dbReference type="GO" id="GO:0016020">
    <property type="term" value="C:membrane"/>
    <property type="evidence" value="ECO:0007669"/>
    <property type="project" value="UniProtKB-SubCell"/>
</dbReference>
<comment type="subcellular location">
    <subcellularLocation>
        <location evidence="1">Membrane</location>
        <topology evidence="1">Multi-pass membrane protein</topology>
    </subcellularLocation>
</comment>
<feature type="transmembrane region" description="Helical" evidence="5">
    <location>
        <begin position="156"/>
        <end position="182"/>
    </location>
</feature>
<dbReference type="PANTHER" id="PTHR31465">
    <property type="entry name" value="PROTEIN RTA1-RELATED"/>
    <property type="match status" value="1"/>
</dbReference>
<proteinExistence type="predicted"/>
<feature type="transmembrane region" description="Helical" evidence="5">
    <location>
        <begin position="49"/>
        <end position="68"/>
    </location>
</feature>
<feature type="transmembrane region" description="Helical" evidence="5">
    <location>
        <begin position="266"/>
        <end position="285"/>
    </location>
</feature>
<evidence type="ECO:0008006" key="8">
    <source>
        <dbReference type="Google" id="ProtNLM"/>
    </source>
</evidence>
<dbReference type="Proteomes" id="UP001161757">
    <property type="component" value="Unassembled WGS sequence"/>
</dbReference>
<dbReference type="InterPro" id="IPR007568">
    <property type="entry name" value="RTA1"/>
</dbReference>
<keyword evidence="2 5" id="KW-0812">Transmembrane</keyword>
<evidence type="ECO:0000256" key="5">
    <source>
        <dbReference type="SAM" id="Phobius"/>
    </source>
</evidence>
<keyword evidence="4 5" id="KW-0472">Membrane</keyword>
<feature type="transmembrane region" description="Helical" evidence="5">
    <location>
        <begin position="125"/>
        <end position="144"/>
    </location>
</feature>
<gene>
    <name evidence="6" type="ORF">HRR80_001308</name>
</gene>
<dbReference type="EMBL" id="JAJGCB010000002">
    <property type="protein sequence ID" value="KAJ8994596.1"/>
    <property type="molecule type" value="Genomic_DNA"/>
</dbReference>
<name>A0AAN6EZG7_EXODE</name>